<keyword evidence="3" id="KW-1185">Reference proteome</keyword>
<feature type="chain" id="PRO_5046800796" evidence="1">
    <location>
        <begin position="22"/>
        <end position="141"/>
    </location>
</feature>
<evidence type="ECO:0000313" key="3">
    <source>
        <dbReference type="Proteomes" id="UP001058120"/>
    </source>
</evidence>
<gene>
    <name evidence="2" type="ORF">JBF11_02205</name>
</gene>
<dbReference type="EMBL" id="CP065938">
    <property type="protein sequence ID" value="UWX06150.1"/>
    <property type="molecule type" value="Genomic_DNA"/>
</dbReference>
<reference evidence="2" key="1">
    <citation type="submission" date="2020-12" db="EMBL/GenBank/DDBJ databases">
        <title>Taurinivorans muris gen. nov., sp. nov., fundamental and realized metabolic niche of a ubiquitous sulfidogenic bacterium in the murine intestine.</title>
        <authorList>
            <person name="Ye H."/>
            <person name="Hanson B.T."/>
            <person name="Loy A."/>
        </authorList>
    </citation>
    <scope>NUCLEOTIDE SEQUENCE</scope>
    <source>
        <strain evidence="2">LT0009</strain>
    </source>
</reference>
<proteinExistence type="predicted"/>
<name>A0ABY5Y1T8_9BACT</name>
<organism evidence="2 3">
    <name type="scientific">Taurinivorans muris</name>
    <dbReference type="NCBI Taxonomy" id="2787751"/>
    <lineage>
        <taxon>Bacteria</taxon>
        <taxon>Pseudomonadati</taxon>
        <taxon>Thermodesulfobacteriota</taxon>
        <taxon>Desulfovibrionia</taxon>
        <taxon>Desulfovibrionales</taxon>
        <taxon>Desulfovibrionaceae</taxon>
        <taxon>Taurinivorans</taxon>
    </lineage>
</organism>
<sequence>MRYLIVTVSFVCSLFVASAHAFDENLEFMNVTLPLGWSVAESDADHVVFETRNQEASFVYKKVPVHYVTLETYSRALMKAYVGYNFKKRTESIYYFEYLHGDKRAWTLVTYFKGRKDTFAIQTGIGESSDFISIMESIELK</sequence>
<dbReference type="Proteomes" id="UP001058120">
    <property type="component" value="Chromosome"/>
</dbReference>
<accession>A0ABY5Y1T8</accession>
<keyword evidence="1" id="KW-0732">Signal</keyword>
<dbReference type="RefSeq" id="WP_334315751.1">
    <property type="nucleotide sequence ID" value="NZ_CP065938.1"/>
</dbReference>
<protein>
    <submittedName>
        <fullName evidence="2">Uncharacterized protein</fullName>
    </submittedName>
</protein>
<evidence type="ECO:0000313" key="2">
    <source>
        <dbReference type="EMBL" id="UWX06150.1"/>
    </source>
</evidence>
<feature type="signal peptide" evidence="1">
    <location>
        <begin position="1"/>
        <end position="21"/>
    </location>
</feature>
<evidence type="ECO:0000256" key="1">
    <source>
        <dbReference type="SAM" id="SignalP"/>
    </source>
</evidence>